<dbReference type="Pfam" id="PF00293">
    <property type="entry name" value="NUDIX"/>
    <property type="match status" value="1"/>
</dbReference>
<dbReference type="EMBL" id="CP036290">
    <property type="protein sequence ID" value="QDU86012.1"/>
    <property type="molecule type" value="Genomic_DNA"/>
</dbReference>
<dbReference type="GO" id="GO:0005737">
    <property type="term" value="C:cytoplasm"/>
    <property type="evidence" value="ECO:0007669"/>
    <property type="project" value="TreeGrafter"/>
</dbReference>
<evidence type="ECO:0000313" key="8">
    <source>
        <dbReference type="Proteomes" id="UP000319342"/>
    </source>
</evidence>
<keyword evidence="4" id="KW-0414">Isoprene biosynthesis</keyword>
<dbReference type="PROSITE" id="PS51462">
    <property type="entry name" value="NUDIX"/>
    <property type="match status" value="1"/>
</dbReference>
<evidence type="ECO:0000256" key="3">
    <source>
        <dbReference type="ARBA" id="ARBA00012057"/>
    </source>
</evidence>
<evidence type="ECO:0000256" key="4">
    <source>
        <dbReference type="ARBA" id="ARBA00023229"/>
    </source>
</evidence>
<reference evidence="7 8" key="1">
    <citation type="submission" date="2019-02" db="EMBL/GenBank/DDBJ databases">
        <title>Deep-cultivation of Planctomycetes and their phenomic and genomic characterization uncovers novel biology.</title>
        <authorList>
            <person name="Wiegand S."/>
            <person name="Jogler M."/>
            <person name="Boedeker C."/>
            <person name="Pinto D."/>
            <person name="Vollmers J."/>
            <person name="Rivas-Marin E."/>
            <person name="Kohn T."/>
            <person name="Peeters S.H."/>
            <person name="Heuer A."/>
            <person name="Rast P."/>
            <person name="Oberbeckmann S."/>
            <person name="Bunk B."/>
            <person name="Jeske O."/>
            <person name="Meyerdierks A."/>
            <person name="Storesund J.E."/>
            <person name="Kallscheuer N."/>
            <person name="Luecker S."/>
            <person name="Lage O.M."/>
            <person name="Pohl T."/>
            <person name="Merkel B.J."/>
            <person name="Hornburger P."/>
            <person name="Mueller R.-W."/>
            <person name="Bruemmer F."/>
            <person name="Labrenz M."/>
            <person name="Spormann A.M."/>
            <person name="Op den Camp H."/>
            <person name="Overmann J."/>
            <person name="Amann R."/>
            <person name="Jetten M.S.M."/>
            <person name="Mascher T."/>
            <person name="Medema M.H."/>
            <person name="Devos D.P."/>
            <person name="Kaster A.-K."/>
            <person name="Ovreas L."/>
            <person name="Rohde M."/>
            <person name="Galperin M.Y."/>
            <person name="Jogler C."/>
        </authorList>
    </citation>
    <scope>NUCLEOTIDE SEQUENCE [LARGE SCALE GENOMIC DNA]</scope>
    <source>
        <strain evidence="7 8">Pla163</strain>
    </source>
</reference>
<dbReference type="InterPro" id="IPR011876">
    <property type="entry name" value="IsopentenylPP_isomerase_typ1"/>
</dbReference>
<comment type="similarity">
    <text evidence="2">Belongs to the IPP isomerase type 1 family.</text>
</comment>
<dbReference type="GO" id="GO:0004452">
    <property type="term" value="F:isopentenyl-diphosphate delta-isomerase activity"/>
    <property type="evidence" value="ECO:0007669"/>
    <property type="project" value="UniProtKB-EC"/>
</dbReference>
<dbReference type="InterPro" id="IPR000086">
    <property type="entry name" value="NUDIX_hydrolase_dom"/>
</dbReference>
<dbReference type="OrthoDB" id="9786032at2"/>
<evidence type="ECO:0000256" key="5">
    <source>
        <dbReference type="ARBA" id="ARBA00023235"/>
    </source>
</evidence>
<keyword evidence="5 7" id="KW-0413">Isomerase</keyword>
<name>A0A518D3F5_9BACT</name>
<dbReference type="PANTHER" id="PTHR10885">
    <property type="entry name" value="ISOPENTENYL-DIPHOSPHATE DELTA-ISOMERASE"/>
    <property type="match status" value="1"/>
</dbReference>
<gene>
    <name evidence="7" type="primary">idi</name>
    <name evidence="7" type="ORF">Pla163_31590</name>
</gene>
<dbReference type="Gene3D" id="3.90.79.10">
    <property type="entry name" value="Nucleoside Triphosphate Pyrophosphohydrolase"/>
    <property type="match status" value="1"/>
</dbReference>
<comment type="pathway">
    <text evidence="1">Isoprenoid biosynthesis; dimethylallyl diphosphate biosynthesis; dimethylallyl diphosphate from isopentenyl diphosphate: step 1/1.</text>
</comment>
<accession>A0A518D3F5</accession>
<evidence type="ECO:0000259" key="6">
    <source>
        <dbReference type="PROSITE" id="PS51462"/>
    </source>
</evidence>
<dbReference type="EC" id="5.3.3.2" evidence="3"/>
<keyword evidence="8" id="KW-1185">Reference proteome</keyword>
<dbReference type="GO" id="GO:0009240">
    <property type="term" value="P:isopentenyl diphosphate biosynthetic process"/>
    <property type="evidence" value="ECO:0007669"/>
    <property type="project" value="TreeGrafter"/>
</dbReference>
<dbReference type="PANTHER" id="PTHR10885:SF0">
    <property type="entry name" value="ISOPENTENYL-DIPHOSPHATE DELTA-ISOMERASE"/>
    <property type="match status" value="1"/>
</dbReference>
<evidence type="ECO:0000256" key="1">
    <source>
        <dbReference type="ARBA" id="ARBA00004826"/>
    </source>
</evidence>
<sequence length="241" mass="25438">MKQTGKQGAAGPDGTRPPVVLVDADGRALGEAPLVDAHTGRGLKHLAFTALLFDADDHLVLARRSATKPLWPGAWDGTFASHPGVGEPMGDAVHRRSGEELGLSVAGVPLAAIDYRVDDPAAGADAPFAEHEYCAVYLARLAPGDELVPDPGEVRGLRRVSLASLLEASPAVWRDHCPWLALALEALRCELSGARHERARAFDGALAALRSDGAGPALRAVIADLVPKGEWRVAPVLQNWK</sequence>
<proteinExistence type="inferred from homology"/>
<organism evidence="7 8">
    <name type="scientific">Rohdeia mirabilis</name>
    <dbReference type="NCBI Taxonomy" id="2528008"/>
    <lineage>
        <taxon>Bacteria</taxon>
        <taxon>Pseudomonadati</taxon>
        <taxon>Planctomycetota</taxon>
        <taxon>Planctomycetia</taxon>
        <taxon>Planctomycetia incertae sedis</taxon>
        <taxon>Rohdeia</taxon>
    </lineage>
</organism>
<dbReference type="AlphaFoldDB" id="A0A518D3F5"/>
<evidence type="ECO:0000313" key="7">
    <source>
        <dbReference type="EMBL" id="QDU86012.1"/>
    </source>
</evidence>
<dbReference type="InterPro" id="IPR015797">
    <property type="entry name" value="NUDIX_hydrolase-like_dom_sf"/>
</dbReference>
<evidence type="ECO:0000256" key="2">
    <source>
        <dbReference type="ARBA" id="ARBA00007579"/>
    </source>
</evidence>
<feature type="domain" description="Nudix hydrolase" evidence="6">
    <location>
        <begin position="43"/>
        <end position="182"/>
    </location>
</feature>
<dbReference type="RefSeq" id="WP_145190463.1">
    <property type="nucleotide sequence ID" value="NZ_CP036290.1"/>
</dbReference>
<dbReference type="Proteomes" id="UP000319342">
    <property type="component" value="Chromosome"/>
</dbReference>
<dbReference type="SUPFAM" id="SSF55811">
    <property type="entry name" value="Nudix"/>
    <property type="match status" value="1"/>
</dbReference>
<protein>
    <recommendedName>
        <fullName evidence="3">isopentenyl-diphosphate Delta-isomerase</fullName>
        <ecNumber evidence="3">5.3.3.2</ecNumber>
    </recommendedName>
</protein>
<dbReference type="CDD" id="cd02885">
    <property type="entry name" value="NUDIX_IPP_Isomerase"/>
    <property type="match status" value="1"/>
</dbReference>